<dbReference type="GO" id="GO:0045454">
    <property type="term" value="P:cell redox homeostasis"/>
    <property type="evidence" value="ECO:0007669"/>
    <property type="project" value="TreeGrafter"/>
</dbReference>
<evidence type="ECO:0000256" key="5">
    <source>
        <dbReference type="ARBA" id="ARBA00023136"/>
    </source>
</evidence>
<feature type="signal peptide" evidence="7">
    <location>
        <begin position="1"/>
        <end position="21"/>
    </location>
</feature>
<dbReference type="InterPro" id="IPR003834">
    <property type="entry name" value="Cyt_c_assmbl_TM_dom"/>
</dbReference>
<feature type="chain" id="PRO_5009603926" evidence="7">
    <location>
        <begin position="22"/>
        <end position="667"/>
    </location>
</feature>
<keyword evidence="7" id="KW-0732">Signal</keyword>
<dbReference type="Proteomes" id="UP000178485">
    <property type="component" value="Chromosome i"/>
</dbReference>
<name>A0A1G4G7V1_9BACT</name>
<dbReference type="InterPro" id="IPR028250">
    <property type="entry name" value="DsbDN"/>
</dbReference>
<reference evidence="10 11" key="1">
    <citation type="submission" date="2016-08" db="EMBL/GenBank/DDBJ databases">
        <authorList>
            <person name="Seilhamer J.J."/>
        </authorList>
    </citation>
    <scope>NUCLEOTIDE SEQUENCE [LARGE SCALE GENOMIC DNA]</scope>
    <source>
        <strain evidence="10">ING2-E5A</strain>
    </source>
</reference>
<evidence type="ECO:0000313" key="11">
    <source>
        <dbReference type="Proteomes" id="UP000178485"/>
    </source>
</evidence>
<sequence>MNFKRTITSLFLLFVLSQAFPQEVISWKFSLQDRGNGEVELVADATIQQGWHMYDSALPDNGPYPTSISFDEINGAETIGDFQATGKQATVKYDPVFEMNIGTFDNSARFIQRLRVIDKESFRIAGDVRAQACDDRSCTPPIPNEFSFGPADLPATVTAVAPAAASVITPAEPTDTSVDYSPAAMPVEVDKEQLWTPVIEELKVLGSSHGDKSSLWSIFLKGLLWGFAALLTPCVWPMIPITVSFFLNRNKKVRKKAVADAAIYGASIIFIYVALGLVITAIFGASALNNLATSAVFNLIFFSLLFLFAISFLGAFELVLPASWTNKMDNKVDSTSGLISLFFMAFTLALVSFSCTGPIIGWLLVEAATQGSYLSPAVGMFGFAIALSIPFTLFAIFPSWLKTLPKSGSWLNSVKVVLGFIVLAVSMKFLSVADLSNGWGILTRDIFLVIWIVLFTILGLYLLGKVKFHGDSDIAHITVPRLLLSIFSLAFALYLLPGLWGAPLKPVSSILPPLSTQDFRLNEVSLNTVYTDYETGMAVAAQTGKPALITFGGHGCVNCHKMDATVLVDEKVKGLIDNEFVYILLMVDERAKLPQVVEVDENGKRVKLKTVGDKWSYLQRHKFGAQSQPYYVILDHSGKPVAPAHAYDENIASYVNFLETGLKNFKK</sequence>
<dbReference type="GO" id="GO:0017004">
    <property type="term" value="P:cytochrome complex assembly"/>
    <property type="evidence" value="ECO:0007669"/>
    <property type="project" value="UniProtKB-KW"/>
</dbReference>
<keyword evidence="4 6" id="KW-1133">Transmembrane helix</keyword>
<dbReference type="EMBL" id="LT608328">
    <property type="protein sequence ID" value="SCM58393.1"/>
    <property type="molecule type" value="Genomic_DNA"/>
</dbReference>
<gene>
    <name evidence="10" type="primary">dsbD</name>
    <name evidence="10" type="ORF">ING2E5A_1790</name>
</gene>
<feature type="domain" description="Cytochrome C biogenesis protein transmembrane" evidence="8">
    <location>
        <begin position="216"/>
        <end position="430"/>
    </location>
</feature>
<feature type="transmembrane region" description="Helical" evidence="6">
    <location>
        <begin position="409"/>
        <end position="429"/>
    </location>
</feature>
<dbReference type="AlphaFoldDB" id="A0A1G4G7V1"/>
<protein>
    <submittedName>
        <fullName evidence="10">Thiol:disulfide interchange protein DsbD</fullName>
        <ecNumber evidence="10">1.8.1.8</ecNumber>
    </submittedName>
</protein>
<feature type="transmembrane region" description="Helical" evidence="6">
    <location>
        <begin position="223"/>
        <end position="247"/>
    </location>
</feature>
<dbReference type="PANTHER" id="PTHR32234:SF0">
    <property type="entry name" value="THIOL:DISULFIDE INTERCHANGE PROTEIN DSBD"/>
    <property type="match status" value="1"/>
</dbReference>
<dbReference type="EC" id="1.8.1.8" evidence="10"/>
<evidence type="ECO:0000256" key="3">
    <source>
        <dbReference type="ARBA" id="ARBA00022748"/>
    </source>
</evidence>
<dbReference type="SUPFAM" id="SSF52833">
    <property type="entry name" value="Thioredoxin-like"/>
    <property type="match status" value="1"/>
</dbReference>
<dbReference type="Gene3D" id="2.60.40.1250">
    <property type="entry name" value="Thiol:disulfide interchange protein DsbD, N-terminal domain"/>
    <property type="match status" value="1"/>
</dbReference>
<dbReference type="KEGG" id="pmuc:ING2E5A_1790"/>
<dbReference type="RefSeq" id="WP_071137054.1">
    <property type="nucleotide sequence ID" value="NZ_LT608328.1"/>
</dbReference>
<keyword evidence="10" id="KW-0560">Oxidoreductase</keyword>
<evidence type="ECO:0000259" key="9">
    <source>
        <dbReference type="Pfam" id="PF11412"/>
    </source>
</evidence>
<dbReference type="InterPro" id="IPR036929">
    <property type="entry name" value="DsbDN_sf"/>
</dbReference>
<proteinExistence type="predicted"/>
<accession>A0A1G4G7V1</accession>
<dbReference type="Pfam" id="PF11412">
    <property type="entry name" value="DsbD_N"/>
    <property type="match status" value="1"/>
</dbReference>
<organism evidence="10 11">
    <name type="scientific">Petrimonas mucosa</name>
    <dbReference type="NCBI Taxonomy" id="1642646"/>
    <lineage>
        <taxon>Bacteria</taxon>
        <taxon>Pseudomonadati</taxon>
        <taxon>Bacteroidota</taxon>
        <taxon>Bacteroidia</taxon>
        <taxon>Bacteroidales</taxon>
        <taxon>Dysgonomonadaceae</taxon>
        <taxon>Petrimonas</taxon>
    </lineage>
</organism>
<dbReference type="STRING" id="1642646.ING2E5A_1790"/>
<evidence type="ECO:0000256" key="1">
    <source>
        <dbReference type="ARBA" id="ARBA00004141"/>
    </source>
</evidence>
<keyword evidence="11" id="KW-1185">Reference proteome</keyword>
<dbReference type="PANTHER" id="PTHR32234">
    <property type="entry name" value="THIOL:DISULFIDE INTERCHANGE PROTEIN DSBD"/>
    <property type="match status" value="1"/>
</dbReference>
<feature type="transmembrane region" description="Helical" evidence="6">
    <location>
        <begin position="482"/>
        <end position="502"/>
    </location>
</feature>
<feature type="transmembrane region" description="Helical" evidence="6">
    <location>
        <begin position="377"/>
        <end position="397"/>
    </location>
</feature>
<evidence type="ECO:0000259" key="8">
    <source>
        <dbReference type="Pfam" id="PF02683"/>
    </source>
</evidence>
<evidence type="ECO:0000256" key="2">
    <source>
        <dbReference type="ARBA" id="ARBA00022692"/>
    </source>
</evidence>
<feature type="transmembrane region" description="Helical" evidence="6">
    <location>
        <begin position="341"/>
        <end position="365"/>
    </location>
</feature>
<keyword evidence="2 6" id="KW-0812">Transmembrane</keyword>
<dbReference type="Pfam" id="PF13899">
    <property type="entry name" value="Thioredoxin_7"/>
    <property type="match status" value="1"/>
</dbReference>
<feature type="transmembrane region" description="Helical" evidence="6">
    <location>
        <begin position="441"/>
        <end position="462"/>
    </location>
</feature>
<dbReference type="Gene3D" id="3.40.30.10">
    <property type="entry name" value="Glutaredoxin"/>
    <property type="match status" value="1"/>
</dbReference>
<feature type="transmembrane region" description="Helical" evidence="6">
    <location>
        <begin position="295"/>
        <end position="320"/>
    </location>
</feature>
<evidence type="ECO:0000256" key="7">
    <source>
        <dbReference type="SAM" id="SignalP"/>
    </source>
</evidence>
<feature type="domain" description="Thiol:disulfide interchange protein DsbD N-terminal" evidence="9">
    <location>
        <begin position="28"/>
        <end position="146"/>
    </location>
</feature>
<dbReference type="Pfam" id="PF02683">
    <property type="entry name" value="DsbD_TM"/>
    <property type="match status" value="1"/>
</dbReference>
<dbReference type="InterPro" id="IPR036249">
    <property type="entry name" value="Thioredoxin-like_sf"/>
</dbReference>
<keyword evidence="3" id="KW-0201">Cytochrome c-type biogenesis</keyword>
<keyword evidence="5 6" id="KW-0472">Membrane</keyword>
<dbReference type="GO" id="GO:0016020">
    <property type="term" value="C:membrane"/>
    <property type="evidence" value="ECO:0007669"/>
    <property type="project" value="UniProtKB-SubCell"/>
</dbReference>
<feature type="transmembrane region" description="Helical" evidence="6">
    <location>
        <begin position="259"/>
        <end position="283"/>
    </location>
</feature>
<dbReference type="GO" id="GO:0047134">
    <property type="term" value="F:protein-disulfide reductase [NAD(P)H] activity"/>
    <property type="evidence" value="ECO:0007669"/>
    <property type="project" value="UniProtKB-EC"/>
</dbReference>
<evidence type="ECO:0000256" key="4">
    <source>
        <dbReference type="ARBA" id="ARBA00022989"/>
    </source>
</evidence>
<evidence type="ECO:0000313" key="10">
    <source>
        <dbReference type="EMBL" id="SCM58393.1"/>
    </source>
</evidence>
<comment type="subcellular location">
    <subcellularLocation>
        <location evidence="1">Membrane</location>
        <topology evidence="1">Multi-pass membrane protein</topology>
    </subcellularLocation>
</comment>
<evidence type="ECO:0000256" key="6">
    <source>
        <dbReference type="SAM" id="Phobius"/>
    </source>
</evidence>